<dbReference type="GO" id="GO:0005634">
    <property type="term" value="C:nucleus"/>
    <property type="evidence" value="ECO:0007669"/>
    <property type="project" value="TreeGrafter"/>
</dbReference>
<name>A0A9W8CKH2_9FUNG</name>
<feature type="region of interest" description="Disordered" evidence="1">
    <location>
        <begin position="212"/>
        <end position="242"/>
    </location>
</feature>
<dbReference type="InterPro" id="IPR049317">
    <property type="entry name" value="GCIP-like_N"/>
</dbReference>
<feature type="compositionally biased region" description="Low complexity" evidence="1">
    <location>
        <begin position="1"/>
        <end position="16"/>
    </location>
</feature>
<reference evidence="3" key="1">
    <citation type="submission" date="2022-07" db="EMBL/GenBank/DDBJ databases">
        <title>Phylogenomic reconstructions and comparative analyses of Kickxellomycotina fungi.</title>
        <authorList>
            <person name="Reynolds N.K."/>
            <person name="Stajich J.E."/>
            <person name="Barry K."/>
            <person name="Grigoriev I.V."/>
            <person name="Crous P."/>
            <person name="Smith M.E."/>
        </authorList>
    </citation>
    <scope>NUCLEOTIDE SEQUENCE</scope>
    <source>
        <strain evidence="3">NBRC 105413</strain>
    </source>
</reference>
<dbReference type="EMBL" id="JANBOH010000107">
    <property type="protein sequence ID" value="KAJ1645410.1"/>
    <property type="molecule type" value="Genomic_DNA"/>
</dbReference>
<dbReference type="Gene3D" id="1.20.1420.10">
    <property type="entry name" value="Talin, central domain"/>
    <property type="match status" value="1"/>
</dbReference>
<dbReference type="PANTHER" id="PTHR15492:SF1">
    <property type="entry name" value="CYCLIN-D1-BINDING PROTEIN 1"/>
    <property type="match status" value="1"/>
</dbReference>
<keyword evidence="4" id="KW-1185">Reference proteome</keyword>
<gene>
    <name evidence="3" type="ORF">LPJ64_002993</name>
</gene>
<dbReference type="Gene3D" id="1.20.1410.10">
    <property type="entry name" value="I/LWEQ domain"/>
    <property type="match status" value="1"/>
</dbReference>
<evidence type="ECO:0000313" key="4">
    <source>
        <dbReference type="Proteomes" id="UP001145021"/>
    </source>
</evidence>
<comment type="caution">
    <text evidence="3">The sequence shown here is derived from an EMBL/GenBank/DDBJ whole genome shotgun (WGS) entry which is preliminary data.</text>
</comment>
<feature type="domain" description="Cyclin-D1-binding protein 1-like N-terminal" evidence="2">
    <location>
        <begin position="70"/>
        <end position="214"/>
    </location>
</feature>
<feature type="compositionally biased region" description="Basic and acidic residues" evidence="1">
    <location>
        <begin position="212"/>
        <end position="221"/>
    </location>
</feature>
<feature type="region of interest" description="Disordered" evidence="1">
    <location>
        <begin position="1"/>
        <end position="26"/>
    </location>
</feature>
<evidence type="ECO:0000256" key="1">
    <source>
        <dbReference type="SAM" id="MobiDB-lite"/>
    </source>
</evidence>
<dbReference type="InterPro" id="IPR026907">
    <property type="entry name" value="GCIP-like"/>
</dbReference>
<sequence>MASSSSSATSQASVSAVEPTTDTRDVKQETQRILRAAALNIVVLIDHVNKFEGTDGTAAGFSGPDFKKTIDDLANAIDKEVTRFMIACKPPALDVEIKALCPKINAGFFHLVQQFDHIPKLAGKTYLDAVRKAVSRSLVSIVMLFNSFIDEKVEIDKNVLSDLAYTASSGIFWEHCKALSQIPADNKAAVSSAWVFSVSSLIKDASEELRDSLEEAESKDNESDDDNDGYSDDDSMNEFDPDIPAVRVADGKKIHKMVMLTKHTCDKIGLRCIRDCSPLDDERTIWLDRLLDLGKPVQNAVDDLIATLFIEDDAEWKKQSVIETGRLVNLLGELVTLAITFVDDSHLPWFELCRKQLDATKHSSAIAR</sequence>
<dbReference type="Proteomes" id="UP001145021">
    <property type="component" value="Unassembled WGS sequence"/>
</dbReference>
<dbReference type="Pfam" id="PF13324">
    <property type="entry name" value="GCIP_N"/>
    <property type="match status" value="1"/>
</dbReference>
<accession>A0A9W8CKH2</accession>
<dbReference type="AlphaFoldDB" id="A0A9W8CKH2"/>
<organism evidence="3 4">
    <name type="scientific">Coemansia asiatica</name>
    <dbReference type="NCBI Taxonomy" id="1052880"/>
    <lineage>
        <taxon>Eukaryota</taxon>
        <taxon>Fungi</taxon>
        <taxon>Fungi incertae sedis</taxon>
        <taxon>Zoopagomycota</taxon>
        <taxon>Kickxellomycotina</taxon>
        <taxon>Kickxellomycetes</taxon>
        <taxon>Kickxellales</taxon>
        <taxon>Kickxellaceae</taxon>
        <taxon>Coemansia</taxon>
    </lineage>
</organism>
<dbReference type="PANTHER" id="PTHR15492">
    <property type="entry name" value="CYCLIN D1-BINDING PROTEIN 1"/>
    <property type="match status" value="1"/>
</dbReference>
<protein>
    <recommendedName>
        <fullName evidence="2">Cyclin-D1-binding protein 1-like N-terminal domain-containing protein</fullName>
    </recommendedName>
</protein>
<feature type="compositionally biased region" description="Acidic residues" evidence="1">
    <location>
        <begin position="222"/>
        <end position="241"/>
    </location>
</feature>
<evidence type="ECO:0000259" key="2">
    <source>
        <dbReference type="Pfam" id="PF13324"/>
    </source>
</evidence>
<evidence type="ECO:0000313" key="3">
    <source>
        <dbReference type="EMBL" id="KAJ1645410.1"/>
    </source>
</evidence>
<proteinExistence type="predicted"/>